<dbReference type="Proteomes" id="UP001461341">
    <property type="component" value="Chromosome"/>
</dbReference>
<dbReference type="Pfam" id="PF00364">
    <property type="entry name" value="Biotin_lipoyl"/>
    <property type="match status" value="1"/>
</dbReference>
<dbReference type="PANTHER" id="PTHR45266:SF3">
    <property type="entry name" value="OXALOACETATE DECARBOXYLASE ALPHA CHAIN"/>
    <property type="match status" value="1"/>
</dbReference>
<evidence type="ECO:0000313" key="4">
    <source>
        <dbReference type="EMBL" id="WZL76469.1"/>
    </source>
</evidence>
<dbReference type="SUPFAM" id="SSF51230">
    <property type="entry name" value="Single hybrid motif"/>
    <property type="match status" value="1"/>
</dbReference>
<keyword evidence="5" id="KW-1185">Reference proteome</keyword>
<feature type="compositionally biased region" description="Polar residues" evidence="2">
    <location>
        <begin position="39"/>
        <end position="52"/>
    </location>
</feature>
<evidence type="ECO:0000256" key="2">
    <source>
        <dbReference type="SAM" id="MobiDB-lite"/>
    </source>
</evidence>
<dbReference type="InterPro" id="IPR011053">
    <property type="entry name" value="Single_hybrid_motif"/>
</dbReference>
<keyword evidence="1" id="KW-0092">Biotin</keyword>
<sequence length="122" mass="13775">MRRFRVRINGEEFEVEVSELQEETVPQLKIQKPERKVESQSTSGSSLKVTTTLRAPMPGRILEVNVQKGQKIEAGHVAFVLEAMKMENEIVVENAGTVTQVYVEENDVVDHGDPLAEIEELR</sequence>
<dbReference type="InterPro" id="IPR000089">
    <property type="entry name" value="Biotin_lipoyl"/>
</dbReference>
<dbReference type="Gene3D" id="2.40.50.100">
    <property type="match status" value="1"/>
</dbReference>
<evidence type="ECO:0000256" key="1">
    <source>
        <dbReference type="ARBA" id="ARBA00023267"/>
    </source>
</evidence>
<feature type="region of interest" description="Disordered" evidence="2">
    <location>
        <begin position="31"/>
        <end position="52"/>
    </location>
</feature>
<reference evidence="4 5" key="1">
    <citation type="submission" date="2023-03" db="EMBL/GenBank/DDBJ databases">
        <title>Novel Species.</title>
        <authorList>
            <person name="Ma S."/>
        </authorList>
    </citation>
    <scope>NUCLEOTIDE SEQUENCE [LARGE SCALE GENOMIC DNA]</scope>
    <source>
        <strain evidence="4 5">B11</strain>
    </source>
</reference>
<gene>
    <name evidence="4" type="ORF">QBE54_01680</name>
</gene>
<dbReference type="PANTHER" id="PTHR45266">
    <property type="entry name" value="OXALOACETATE DECARBOXYLASE ALPHA CHAIN"/>
    <property type="match status" value="1"/>
</dbReference>
<dbReference type="CDD" id="cd06850">
    <property type="entry name" value="biotinyl_domain"/>
    <property type="match status" value="1"/>
</dbReference>
<dbReference type="EMBL" id="CP121689">
    <property type="protein sequence ID" value="WZL76469.1"/>
    <property type="molecule type" value="Genomic_DNA"/>
</dbReference>
<name>A0ABZ2YBU6_9BACT</name>
<evidence type="ECO:0000259" key="3">
    <source>
        <dbReference type="PROSITE" id="PS50968"/>
    </source>
</evidence>
<protein>
    <submittedName>
        <fullName evidence="4">Biotin/lipoyl-binding protein</fullName>
    </submittedName>
</protein>
<accession>A0ABZ2YBU6</accession>
<feature type="domain" description="Lipoyl-binding" evidence="3">
    <location>
        <begin position="44"/>
        <end position="119"/>
    </location>
</feature>
<proteinExistence type="predicted"/>
<evidence type="ECO:0000313" key="5">
    <source>
        <dbReference type="Proteomes" id="UP001461341"/>
    </source>
</evidence>
<dbReference type="PROSITE" id="PS50968">
    <property type="entry name" value="BIOTINYL_LIPOYL"/>
    <property type="match status" value="1"/>
</dbReference>
<organism evidence="4 5">
    <name type="scientific">Thermatribacter velox</name>
    <dbReference type="NCBI Taxonomy" id="3039681"/>
    <lineage>
        <taxon>Bacteria</taxon>
        <taxon>Pseudomonadati</taxon>
        <taxon>Atribacterota</taxon>
        <taxon>Atribacteria</taxon>
        <taxon>Atribacterales</taxon>
        <taxon>Thermatribacteraceae</taxon>
        <taxon>Thermatribacter</taxon>
    </lineage>
</organism>
<dbReference type="RefSeq" id="WP_369018634.1">
    <property type="nucleotide sequence ID" value="NZ_CP121689.1"/>
</dbReference>
<dbReference type="InterPro" id="IPR050709">
    <property type="entry name" value="Biotin_Carboxyl_Carrier/Decarb"/>
</dbReference>